<gene>
    <name evidence="3" type="ORF">K432DRAFT_264359</name>
</gene>
<keyword evidence="1" id="KW-0677">Repeat</keyword>
<dbReference type="Pfam" id="PF12796">
    <property type="entry name" value="Ank_2"/>
    <property type="match status" value="1"/>
</dbReference>
<reference evidence="3 4" key="1">
    <citation type="journal article" date="2016" name="Nat. Commun.">
        <title>Ectomycorrhizal ecology is imprinted in the genome of the dominant symbiotic fungus Cenococcum geophilum.</title>
        <authorList>
            <consortium name="DOE Joint Genome Institute"/>
            <person name="Peter M."/>
            <person name="Kohler A."/>
            <person name="Ohm R.A."/>
            <person name="Kuo A."/>
            <person name="Krutzmann J."/>
            <person name="Morin E."/>
            <person name="Arend M."/>
            <person name="Barry K.W."/>
            <person name="Binder M."/>
            <person name="Choi C."/>
            <person name="Clum A."/>
            <person name="Copeland A."/>
            <person name="Grisel N."/>
            <person name="Haridas S."/>
            <person name="Kipfer T."/>
            <person name="LaButti K."/>
            <person name="Lindquist E."/>
            <person name="Lipzen A."/>
            <person name="Maire R."/>
            <person name="Meier B."/>
            <person name="Mihaltcheva S."/>
            <person name="Molinier V."/>
            <person name="Murat C."/>
            <person name="Poggeler S."/>
            <person name="Quandt C.A."/>
            <person name="Sperisen C."/>
            <person name="Tritt A."/>
            <person name="Tisserant E."/>
            <person name="Crous P.W."/>
            <person name="Henrissat B."/>
            <person name="Nehls U."/>
            <person name="Egli S."/>
            <person name="Spatafora J.W."/>
            <person name="Grigoriev I.V."/>
            <person name="Martin F.M."/>
        </authorList>
    </citation>
    <scope>NUCLEOTIDE SEQUENCE [LARGE SCALE GENOMIC DNA]</scope>
    <source>
        <strain evidence="3 4">CBS 459.81</strain>
    </source>
</reference>
<dbReference type="Gene3D" id="1.25.40.20">
    <property type="entry name" value="Ankyrin repeat-containing domain"/>
    <property type="match status" value="1"/>
</dbReference>
<proteinExistence type="predicted"/>
<feature type="non-terminal residue" evidence="3">
    <location>
        <position position="69"/>
    </location>
</feature>
<name>A0A8E2E4B3_9PEZI</name>
<accession>A0A8E2E4B3</accession>
<evidence type="ECO:0000313" key="3">
    <source>
        <dbReference type="EMBL" id="OCK76914.1"/>
    </source>
</evidence>
<dbReference type="EMBL" id="KV745168">
    <property type="protein sequence ID" value="OCK76914.1"/>
    <property type="molecule type" value="Genomic_DNA"/>
</dbReference>
<keyword evidence="4" id="KW-1185">Reference proteome</keyword>
<feature type="non-terminal residue" evidence="3">
    <location>
        <position position="1"/>
    </location>
</feature>
<dbReference type="AlphaFoldDB" id="A0A8E2E4B3"/>
<dbReference type="InterPro" id="IPR036770">
    <property type="entry name" value="Ankyrin_rpt-contain_sf"/>
</dbReference>
<evidence type="ECO:0000256" key="2">
    <source>
        <dbReference type="ARBA" id="ARBA00023043"/>
    </source>
</evidence>
<keyword evidence="2" id="KW-0040">ANK repeat</keyword>
<dbReference type="SUPFAM" id="SSF48403">
    <property type="entry name" value="Ankyrin repeat"/>
    <property type="match status" value="1"/>
</dbReference>
<evidence type="ECO:0008006" key="5">
    <source>
        <dbReference type="Google" id="ProtNLM"/>
    </source>
</evidence>
<organism evidence="3 4">
    <name type="scientific">Lepidopterella palustris CBS 459.81</name>
    <dbReference type="NCBI Taxonomy" id="1314670"/>
    <lineage>
        <taxon>Eukaryota</taxon>
        <taxon>Fungi</taxon>
        <taxon>Dikarya</taxon>
        <taxon>Ascomycota</taxon>
        <taxon>Pezizomycotina</taxon>
        <taxon>Dothideomycetes</taxon>
        <taxon>Pleosporomycetidae</taxon>
        <taxon>Mytilinidiales</taxon>
        <taxon>Argynnaceae</taxon>
        <taxon>Lepidopterella</taxon>
    </lineage>
</organism>
<evidence type="ECO:0000256" key="1">
    <source>
        <dbReference type="ARBA" id="ARBA00022737"/>
    </source>
</evidence>
<sequence length="69" mass="7533">GKVDVDWKDSYGQTPLPRAAENEHEAVVKLLLETDKTGKVDVDSKDNCGRTPLSRAADNGLEAVVRLLQ</sequence>
<dbReference type="InterPro" id="IPR002110">
    <property type="entry name" value="Ankyrin_rpt"/>
</dbReference>
<protein>
    <recommendedName>
        <fullName evidence="5">Ankyrin</fullName>
    </recommendedName>
</protein>
<dbReference type="Proteomes" id="UP000250266">
    <property type="component" value="Unassembled WGS sequence"/>
</dbReference>
<dbReference type="OrthoDB" id="341259at2759"/>
<dbReference type="PANTHER" id="PTHR24171">
    <property type="entry name" value="ANKYRIN REPEAT DOMAIN-CONTAINING PROTEIN 39-RELATED"/>
    <property type="match status" value="1"/>
</dbReference>
<evidence type="ECO:0000313" key="4">
    <source>
        <dbReference type="Proteomes" id="UP000250266"/>
    </source>
</evidence>